<protein>
    <submittedName>
        <fullName evidence="2">YcaO-like family protein</fullName>
    </submittedName>
</protein>
<dbReference type="PANTHER" id="PTHR37809">
    <property type="entry name" value="RIBOSOMAL PROTEIN S12 METHYLTHIOTRANSFERASE ACCESSORY FACTOR YCAO"/>
    <property type="match status" value="1"/>
</dbReference>
<dbReference type="Gene3D" id="3.30.40.250">
    <property type="match status" value="1"/>
</dbReference>
<dbReference type="Pfam" id="PF02624">
    <property type="entry name" value="YcaO"/>
    <property type="match status" value="1"/>
</dbReference>
<keyword evidence="3" id="KW-1185">Reference proteome</keyword>
<evidence type="ECO:0000259" key="1">
    <source>
        <dbReference type="PROSITE" id="PS51664"/>
    </source>
</evidence>
<gene>
    <name evidence="2" type="ORF">KM295_03005</name>
</gene>
<name>A0A9R1D6V0_9EURY</name>
<sequence length="565" mass="59224">MTTVGLAGGSAAVEAIRAALEDTDATPARVDTDAVGRSDVAVLAATVGSAAFGHAAERARESGTPLVSVELGGVGGRPVDGVDAAVSGYAPGTACYDCLCERIEASDPDTDGGDYATPTARFAGAVAGRELADLLAGGESAILGGVIELPYTRRRLLPVPFCACGEPSGVDRELRRNEEPRPLEESISLAEVAFDERVGPIGSVGELESFPVPYYLATLADAPFSEADVPDHAAGVGLDWDPAFMKALGEALERYSAAVYRTGGLSTDPAAPIDPARFVGPDDEDGQVSYWHDAEHLETGETVQVPAELVVFPPPERTIRPAITTGLGLGNGDAEAIRSGLYEVLERDAAMLSWYSTYEPIELAVDDEDFETLTNRAASEGLSTTVLLLTQDVDVPVVAACVHRDGGWPRFAAGSAARLDPNAAARGALEEAIQNFLELRRMGKERADEAGGAIGTHAAFPESTRAFVETETTVPAATVGPADPPREGAELTALLDRVTAAGLDAYAARVTPRDVETTGFEAVRVLVPEAQPLFTGESYFGDRAQTVPGSLGFEPRLNRSYHPFP</sequence>
<proteinExistence type="predicted"/>
<reference evidence="2" key="1">
    <citation type="journal article" date="2023" name="Front. Microbiol.">
        <title>Genomic-based phylogenetic and metabolic analyses of the genus Natronomonas, and description of Natronomonas aquatica sp. nov.</title>
        <authorList>
            <person name="Garcia-Roldan A."/>
            <person name="Duran-Viseras A."/>
            <person name="de la Haba R.R."/>
            <person name="Corral P."/>
            <person name="Sanchez-Porro C."/>
            <person name="Ventosa A."/>
        </authorList>
    </citation>
    <scope>NUCLEOTIDE SEQUENCE</scope>
    <source>
        <strain evidence="2">F2-12</strain>
    </source>
</reference>
<dbReference type="PROSITE" id="PS51664">
    <property type="entry name" value="YCAO"/>
    <property type="match status" value="1"/>
</dbReference>
<dbReference type="Proteomes" id="UP001139494">
    <property type="component" value="Unassembled WGS sequence"/>
</dbReference>
<dbReference type="Gene3D" id="3.30.160.660">
    <property type="match status" value="1"/>
</dbReference>
<feature type="domain" description="YcaO" evidence="1">
    <location>
        <begin position="235"/>
        <end position="565"/>
    </location>
</feature>
<dbReference type="EMBL" id="JAHLKM010000002">
    <property type="protein sequence ID" value="MCQ4332470.1"/>
    <property type="molecule type" value="Genomic_DNA"/>
</dbReference>
<dbReference type="PANTHER" id="PTHR37809:SF1">
    <property type="entry name" value="RIBOSOMAL PROTEIN S12 METHYLTHIOTRANSFERASE ACCESSORY FACTOR YCAO"/>
    <property type="match status" value="1"/>
</dbReference>
<evidence type="ECO:0000313" key="2">
    <source>
        <dbReference type="EMBL" id="MCQ4332470.1"/>
    </source>
</evidence>
<dbReference type="Gene3D" id="3.30.1330.230">
    <property type="match status" value="1"/>
</dbReference>
<dbReference type="InterPro" id="IPR003776">
    <property type="entry name" value="YcaO-like_dom"/>
</dbReference>
<comment type="caution">
    <text evidence="2">The sequence shown here is derived from an EMBL/GenBank/DDBJ whole genome shotgun (WGS) entry which is preliminary data.</text>
</comment>
<dbReference type="Gene3D" id="3.40.50.720">
    <property type="entry name" value="NAD(P)-binding Rossmann-like Domain"/>
    <property type="match status" value="1"/>
</dbReference>
<evidence type="ECO:0000313" key="3">
    <source>
        <dbReference type="Proteomes" id="UP001139494"/>
    </source>
</evidence>
<accession>A0A9R1D6V0</accession>
<dbReference type="AlphaFoldDB" id="A0A9R1D6V0"/>
<organism evidence="2 3">
    <name type="scientific">Natronomonas aquatica</name>
    <dbReference type="NCBI Taxonomy" id="2841590"/>
    <lineage>
        <taxon>Archaea</taxon>
        <taxon>Methanobacteriati</taxon>
        <taxon>Methanobacteriota</taxon>
        <taxon>Stenosarchaea group</taxon>
        <taxon>Halobacteria</taxon>
        <taxon>Halobacteriales</taxon>
        <taxon>Natronomonadaceae</taxon>
        <taxon>Natronomonas</taxon>
    </lineage>
</organism>
<dbReference type="RefSeq" id="WP_256028395.1">
    <property type="nucleotide sequence ID" value="NZ_JAHLKM010000002.1"/>
</dbReference>